<sequence length="374" mass="41775">MDPGVKNHNKRIRPTPQLPDDALSLIFEKIDRKVDRDSFGLACHNFLDIQSSIRRQLTPSNKVIHDSDSFIRNMLNRFRHLESLSLMRCRGLSDSGLTPLQMYGSKLKSLNLSLCSRVTDNGLSYVASGCPLLSFVSLFKCCFITDHGLQILTESCKSLKHIDLSLCSGITDNGVQCLSQNCRQLTKLWISGCDKILGKGFQGVSPTLACLEAKNCPFDSEGVSAVLSGGGLKYLNLSRDKYPREYDLAAIGLGFGAHIKTLDLKNCNFVEDATITKIAQGCPLLEDWNLSGCDKITDHGWRSIGLYCQNLEILHVNGCKNFDISTFTKYQRQDVEINKEKSRQIITHNWASTTNDGPLWRQRRFPPPPKSSVP</sequence>
<evidence type="ECO:0000313" key="4">
    <source>
        <dbReference type="Proteomes" id="UP000245207"/>
    </source>
</evidence>
<reference evidence="3 4" key="1">
    <citation type="journal article" date="2018" name="Mol. Plant">
        <title>The genome of Artemisia annua provides insight into the evolution of Asteraceae family and artemisinin biosynthesis.</title>
        <authorList>
            <person name="Shen Q."/>
            <person name="Zhang L."/>
            <person name="Liao Z."/>
            <person name="Wang S."/>
            <person name="Yan T."/>
            <person name="Shi P."/>
            <person name="Liu M."/>
            <person name="Fu X."/>
            <person name="Pan Q."/>
            <person name="Wang Y."/>
            <person name="Lv Z."/>
            <person name="Lu X."/>
            <person name="Zhang F."/>
            <person name="Jiang W."/>
            <person name="Ma Y."/>
            <person name="Chen M."/>
            <person name="Hao X."/>
            <person name="Li L."/>
            <person name="Tang Y."/>
            <person name="Lv G."/>
            <person name="Zhou Y."/>
            <person name="Sun X."/>
            <person name="Brodelius P.E."/>
            <person name="Rose J.K.C."/>
            <person name="Tang K."/>
        </authorList>
    </citation>
    <scope>NUCLEOTIDE SEQUENCE [LARGE SCALE GENOMIC DNA]</scope>
    <source>
        <strain evidence="4">cv. Huhao1</strain>
        <tissue evidence="3">Leaf</tissue>
    </source>
</reference>
<evidence type="ECO:0000259" key="2">
    <source>
        <dbReference type="Pfam" id="PF25372"/>
    </source>
</evidence>
<gene>
    <name evidence="3" type="ORF">CTI12_AA252790</name>
</gene>
<dbReference type="InterPro" id="IPR001611">
    <property type="entry name" value="Leu-rich_rpt"/>
</dbReference>
<dbReference type="GO" id="GO:0019005">
    <property type="term" value="C:SCF ubiquitin ligase complex"/>
    <property type="evidence" value="ECO:0007669"/>
    <property type="project" value="TreeGrafter"/>
</dbReference>
<dbReference type="SUPFAM" id="SSF52047">
    <property type="entry name" value="RNI-like"/>
    <property type="match status" value="1"/>
</dbReference>
<feature type="compositionally biased region" description="Pro residues" evidence="1">
    <location>
        <begin position="365"/>
        <end position="374"/>
    </location>
</feature>
<dbReference type="Pfam" id="PF25372">
    <property type="entry name" value="DUF7885"/>
    <property type="match status" value="1"/>
</dbReference>
<dbReference type="Pfam" id="PF13516">
    <property type="entry name" value="LRR_6"/>
    <property type="match status" value="1"/>
</dbReference>
<dbReference type="PANTHER" id="PTHR13318:SF26">
    <property type="entry name" value="F-BOX_LRR-REPEAT PROTEIN 12"/>
    <property type="match status" value="1"/>
</dbReference>
<dbReference type="GO" id="GO:0031146">
    <property type="term" value="P:SCF-dependent proteasomal ubiquitin-dependent protein catabolic process"/>
    <property type="evidence" value="ECO:0007669"/>
    <property type="project" value="TreeGrafter"/>
</dbReference>
<evidence type="ECO:0000256" key="1">
    <source>
        <dbReference type="SAM" id="MobiDB-lite"/>
    </source>
</evidence>
<evidence type="ECO:0000313" key="3">
    <source>
        <dbReference type="EMBL" id="PWA74198.1"/>
    </source>
</evidence>
<dbReference type="AlphaFoldDB" id="A0A2U1NL47"/>
<dbReference type="InterPro" id="IPR006553">
    <property type="entry name" value="Leu-rich_rpt_Cys-con_subtyp"/>
</dbReference>
<dbReference type="OrthoDB" id="10257471at2759"/>
<keyword evidence="4" id="KW-1185">Reference proteome</keyword>
<feature type="region of interest" description="Disordered" evidence="1">
    <location>
        <begin position="353"/>
        <end position="374"/>
    </location>
</feature>
<dbReference type="PANTHER" id="PTHR13318">
    <property type="entry name" value="PARTNER OF PAIRED, ISOFORM B-RELATED"/>
    <property type="match status" value="1"/>
</dbReference>
<dbReference type="EMBL" id="PKPP01002604">
    <property type="protein sequence ID" value="PWA74198.1"/>
    <property type="molecule type" value="Genomic_DNA"/>
</dbReference>
<proteinExistence type="predicted"/>
<feature type="domain" description="F-box/LRR-repeat protein 15-like leucin rich repeat" evidence="2">
    <location>
        <begin position="42"/>
        <end position="196"/>
    </location>
</feature>
<dbReference type="CDD" id="cd22159">
    <property type="entry name" value="F-box_AtTIR1-like"/>
    <property type="match status" value="1"/>
</dbReference>
<dbReference type="Proteomes" id="UP000245207">
    <property type="component" value="Unassembled WGS sequence"/>
</dbReference>
<dbReference type="SMART" id="SM00367">
    <property type="entry name" value="LRR_CC"/>
    <property type="match status" value="7"/>
</dbReference>
<dbReference type="Gene3D" id="3.80.10.10">
    <property type="entry name" value="Ribonuclease Inhibitor"/>
    <property type="match status" value="2"/>
</dbReference>
<comment type="caution">
    <text evidence="3">The sequence shown here is derived from an EMBL/GenBank/DDBJ whole genome shotgun (WGS) entry which is preliminary data.</text>
</comment>
<name>A0A2U1NL47_ARTAN</name>
<dbReference type="InterPro" id="IPR057207">
    <property type="entry name" value="FBXL15_LRR"/>
</dbReference>
<protein>
    <submittedName>
        <fullName evidence="3">Leucine-rich repeat domain, L domain-like protein</fullName>
    </submittedName>
</protein>
<dbReference type="InterPro" id="IPR032675">
    <property type="entry name" value="LRR_dom_sf"/>
</dbReference>
<organism evidence="3 4">
    <name type="scientific">Artemisia annua</name>
    <name type="common">Sweet wormwood</name>
    <dbReference type="NCBI Taxonomy" id="35608"/>
    <lineage>
        <taxon>Eukaryota</taxon>
        <taxon>Viridiplantae</taxon>
        <taxon>Streptophyta</taxon>
        <taxon>Embryophyta</taxon>
        <taxon>Tracheophyta</taxon>
        <taxon>Spermatophyta</taxon>
        <taxon>Magnoliopsida</taxon>
        <taxon>eudicotyledons</taxon>
        <taxon>Gunneridae</taxon>
        <taxon>Pentapetalae</taxon>
        <taxon>asterids</taxon>
        <taxon>campanulids</taxon>
        <taxon>Asterales</taxon>
        <taxon>Asteraceae</taxon>
        <taxon>Asteroideae</taxon>
        <taxon>Anthemideae</taxon>
        <taxon>Artemisiinae</taxon>
        <taxon>Artemisia</taxon>
    </lineage>
</organism>
<accession>A0A2U1NL47</accession>
<dbReference type="STRING" id="35608.A0A2U1NL47"/>